<dbReference type="GO" id="GO:0005886">
    <property type="term" value="C:plasma membrane"/>
    <property type="evidence" value="ECO:0007669"/>
    <property type="project" value="InterPro"/>
</dbReference>
<dbReference type="AlphaFoldDB" id="A0A7V6PCJ1"/>
<evidence type="ECO:0000256" key="3">
    <source>
        <dbReference type="ARBA" id="ARBA00022989"/>
    </source>
</evidence>
<keyword evidence="4" id="KW-0472">Membrane</keyword>
<dbReference type="InterPro" id="IPR019691">
    <property type="entry name" value="DUF2585"/>
</dbReference>
<evidence type="ECO:0000313" key="6">
    <source>
        <dbReference type="Proteomes" id="UP000551563"/>
    </source>
</evidence>
<organism evidence="5 6">
    <name type="scientific">Brucella intermedia</name>
    <dbReference type="NCBI Taxonomy" id="94625"/>
    <lineage>
        <taxon>Bacteria</taxon>
        <taxon>Pseudomonadati</taxon>
        <taxon>Pseudomonadota</taxon>
        <taxon>Alphaproteobacteria</taxon>
        <taxon>Hyphomicrobiales</taxon>
        <taxon>Brucellaceae</taxon>
        <taxon>Brucella/Ochrobactrum group</taxon>
        <taxon>Brucella</taxon>
    </lineage>
</organism>
<keyword evidence="2" id="KW-0812">Transmembrane</keyword>
<feature type="non-terminal residue" evidence="5">
    <location>
        <position position="1"/>
    </location>
</feature>
<evidence type="ECO:0000256" key="2">
    <source>
        <dbReference type="ARBA" id="ARBA00022692"/>
    </source>
</evidence>
<comment type="caution">
    <text evidence="5">The sequence shown here is derived from an EMBL/GenBank/DDBJ whole genome shotgun (WGS) entry which is preliminary data.</text>
</comment>
<dbReference type="EMBL" id="DUMN01000350">
    <property type="protein sequence ID" value="HHV68380.1"/>
    <property type="molecule type" value="Genomic_DNA"/>
</dbReference>
<dbReference type="Pfam" id="PF10755">
    <property type="entry name" value="DUF2585"/>
    <property type="match status" value="1"/>
</dbReference>
<evidence type="ECO:0000256" key="1">
    <source>
        <dbReference type="ARBA" id="ARBA00022475"/>
    </source>
</evidence>
<gene>
    <name evidence="5" type="ORF">GXX48_12155</name>
</gene>
<keyword evidence="3" id="KW-1133">Transmembrane helix</keyword>
<proteinExistence type="predicted"/>
<accession>A0A7V6PCJ1</accession>
<reference evidence="5 6" key="1">
    <citation type="journal article" date="2020" name="Biotechnol. Biofuels">
        <title>New insights from the biogas microbiome by comprehensive genome-resolved metagenomics of nearly 1600 species originating from multiple anaerobic digesters.</title>
        <authorList>
            <person name="Campanaro S."/>
            <person name="Treu L."/>
            <person name="Rodriguez-R L.M."/>
            <person name="Kovalovszki A."/>
            <person name="Ziels R.M."/>
            <person name="Maus I."/>
            <person name="Zhu X."/>
            <person name="Kougias P.G."/>
            <person name="Basile A."/>
            <person name="Luo G."/>
            <person name="Schluter A."/>
            <person name="Konstantinidis K.T."/>
            <person name="Angelidaki I."/>
        </authorList>
    </citation>
    <scope>NUCLEOTIDE SEQUENCE [LARGE SCALE GENOMIC DNA]</scope>
    <source>
        <strain evidence="5">AS04akNAM_66</strain>
    </source>
</reference>
<keyword evidence="1" id="KW-1003">Cell membrane</keyword>
<protein>
    <submittedName>
        <fullName evidence="5">DUF2585 family protein</fullName>
    </submittedName>
</protein>
<evidence type="ECO:0000256" key="4">
    <source>
        <dbReference type="ARBA" id="ARBA00023136"/>
    </source>
</evidence>
<dbReference type="Proteomes" id="UP000551563">
    <property type="component" value="Unassembled WGS sequence"/>
</dbReference>
<sequence length="37" mass="4343">ALFFEVLALIVIRDNLTLNVIMLLHPFEFIKQWQSGL</sequence>
<evidence type="ECO:0000313" key="5">
    <source>
        <dbReference type="EMBL" id="HHV68380.1"/>
    </source>
</evidence>
<name>A0A7V6PCJ1_9HYPH</name>